<dbReference type="Pfam" id="PF07956">
    <property type="entry name" value="DUF1690"/>
    <property type="match status" value="1"/>
</dbReference>
<dbReference type="EMBL" id="ML210175">
    <property type="protein sequence ID" value="TFK26360.1"/>
    <property type="molecule type" value="Genomic_DNA"/>
</dbReference>
<evidence type="ECO:0000256" key="1">
    <source>
        <dbReference type="SAM" id="MobiDB-lite"/>
    </source>
</evidence>
<evidence type="ECO:0000313" key="2">
    <source>
        <dbReference type="EMBL" id="TFK26360.1"/>
    </source>
</evidence>
<dbReference type="InterPro" id="IPR012471">
    <property type="entry name" value="DUF1690"/>
</dbReference>
<feature type="region of interest" description="Disordered" evidence="1">
    <location>
        <begin position="76"/>
        <end position="106"/>
    </location>
</feature>
<evidence type="ECO:0000313" key="3">
    <source>
        <dbReference type="Proteomes" id="UP000307440"/>
    </source>
</evidence>
<dbReference type="Proteomes" id="UP000307440">
    <property type="component" value="Unassembled WGS sequence"/>
</dbReference>
<organism evidence="2 3">
    <name type="scientific">Coprinopsis marcescibilis</name>
    <name type="common">Agaric fungus</name>
    <name type="synonym">Psathyrella marcescibilis</name>
    <dbReference type="NCBI Taxonomy" id="230819"/>
    <lineage>
        <taxon>Eukaryota</taxon>
        <taxon>Fungi</taxon>
        <taxon>Dikarya</taxon>
        <taxon>Basidiomycota</taxon>
        <taxon>Agaricomycotina</taxon>
        <taxon>Agaricomycetes</taxon>
        <taxon>Agaricomycetidae</taxon>
        <taxon>Agaricales</taxon>
        <taxon>Agaricineae</taxon>
        <taxon>Psathyrellaceae</taxon>
        <taxon>Coprinopsis</taxon>
    </lineage>
</organism>
<dbReference type="STRING" id="230819.A0A5C3L0Z0"/>
<sequence>MGAAQSTAHDDDQKVFQNQVPIQFSPDVVNQLSDNLEDMETTPQRQSLIDAHIRARINGELEALKREEEDVRQQIETALEKENLDRERSMAGESSSADDGASAGGVKTSASLFGDLDQVKQQVEKYHAKRSLSEYPDIQAAGSALVECYRQNTSTSLECWKEVENFKTSVGRLEQEYLKSL</sequence>
<reference evidence="2 3" key="1">
    <citation type="journal article" date="2019" name="Nat. Ecol. Evol.">
        <title>Megaphylogeny resolves global patterns of mushroom evolution.</title>
        <authorList>
            <person name="Varga T."/>
            <person name="Krizsan K."/>
            <person name="Foldi C."/>
            <person name="Dima B."/>
            <person name="Sanchez-Garcia M."/>
            <person name="Sanchez-Ramirez S."/>
            <person name="Szollosi G.J."/>
            <person name="Szarkandi J.G."/>
            <person name="Papp V."/>
            <person name="Albert L."/>
            <person name="Andreopoulos W."/>
            <person name="Angelini C."/>
            <person name="Antonin V."/>
            <person name="Barry K.W."/>
            <person name="Bougher N.L."/>
            <person name="Buchanan P."/>
            <person name="Buyck B."/>
            <person name="Bense V."/>
            <person name="Catcheside P."/>
            <person name="Chovatia M."/>
            <person name="Cooper J."/>
            <person name="Damon W."/>
            <person name="Desjardin D."/>
            <person name="Finy P."/>
            <person name="Geml J."/>
            <person name="Haridas S."/>
            <person name="Hughes K."/>
            <person name="Justo A."/>
            <person name="Karasinski D."/>
            <person name="Kautmanova I."/>
            <person name="Kiss B."/>
            <person name="Kocsube S."/>
            <person name="Kotiranta H."/>
            <person name="LaButti K.M."/>
            <person name="Lechner B.E."/>
            <person name="Liimatainen K."/>
            <person name="Lipzen A."/>
            <person name="Lukacs Z."/>
            <person name="Mihaltcheva S."/>
            <person name="Morgado L.N."/>
            <person name="Niskanen T."/>
            <person name="Noordeloos M.E."/>
            <person name="Ohm R.A."/>
            <person name="Ortiz-Santana B."/>
            <person name="Ovrebo C."/>
            <person name="Racz N."/>
            <person name="Riley R."/>
            <person name="Savchenko A."/>
            <person name="Shiryaev A."/>
            <person name="Soop K."/>
            <person name="Spirin V."/>
            <person name="Szebenyi C."/>
            <person name="Tomsovsky M."/>
            <person name="Tulloss R.E."/>
            <person name="Uehling J."/>
            <person name="Grigoriev I.V."/>
            <person name="Vagvolgyi C."/>
            <person name="Papp T."/>
            <person name="Martin F.M."/>
            <person name="Miettinen O."/>
            <person name="Hibbett D.S."/>
            <person name="Nagy L.G."/>
        </authorList>
    </citation>
    <scope>NUCLEOTIDE SEQUENCE [LARGE SCALE GENOMIC DNA]</scope>
    <source>
        <strain evidence="2 3">CBS 121175</strain>
    </source>
</reference>
<dbReference type="OrthoDB" id="5544375at2759"/>
<keyword evidence="3" id="KW-1185">Reference proteome</keyword>
<feature type="compositionally biased region" description="Basic and acidic residues" evidence="1">
    <location>
        <begin position="76"/>
        <end position="90"/>
    </location>
</feature>
<dbReference type="AlphaFoldDB" id="A0A5C3L0Z0"/>
<protein>
    <recommendedName>
        <fullName evidence="4">DUF1690-domain-containing protein</fullName>
    </recommendedName>
</protein>
<name>A0A5C3L0Z0_COPMA</name>
<evidence type="ECO:0008006" key="4">
    <source>
        <dbReference type="Google" id="ProtNLM"/>
    </source>
</evidence>
<feature type="compositionally biased region" description="Low complexity" evidence="1">
    <location>
        <begin position="91"/>
        <end position="105"/>
    </location>
</feature>
<accession>A0A5C3L0Z0</accession>
<gene>
    <name evidence="2" type="ORF">FA15DRAFT_667442</name>
</gene>
<proteinExistence type="predicted"/>